<keyword evidence="3" id="KW-1185">Reference proteome</keyword>
<gene>
    <name evidence="1 2" type="primary">rbfA</name>
    <name evidence="2" type="ORF">KVH43_12235</name>
</gene>
<protein>
    <recommendedName>
        <fullName evidence="1">Ribosome-binding factor A</fullName>
    </recommendedName>
</protein>
<comment type="subcellular location">
    <subcellularLocation>
        <location evidence="1">Cytoplasm</location>
    </subcellularLocation>
</comment>
<evidence type="ECO:0000256" key="1">
    <source>
        <dbReference type="HAMAP-Rule" id="MF_00003"/>
    </source>
</evidence>
<sequence length="124" mass="14387">MGYQRTNRISEEIKKIVSKMIMNELKDPRISTLTSIVEVDVTRDLRYANIFISVYGSQEEKENTLTALKNASGFIRKEIGKKLKLRYTPEPIFNIDTSIEKGIYMSNLIDKLNKKDSLDEKEDH</sequence>
<comment type="function">
    <text evidence="1">One of several proteins that assist in the late maturation steps of the functional core of the 30S ribosomal subunit. Associates with free 30S ribosomal subunits (but not with 30S subunits that are part of 70S ribosomes or polysomes). Required for efficient processing of 16S rRNA. May interact with the 5'-terminal helix region of 16S rRNA.</text>
</comment>
<comment type="subunit">
    <text evidence="1">Monomer. Binds 30S ribosomal subunits, but not 50S ribosomal subunits or 70S ribosomes.</text>
</comment>
<dbReference type="PANTHER" id="PTHR33515">
    <property type="entry name" value="RIBOSOME-BINDING FACTOR A, CHLOROPLASTIC-RELATED"/>
    <property type="match status" value="1"/>
</dbReference>
<reference evidence="2" key="1">
    <citation type="submission" date="2021-07" db="EMBL/GenBank/DDBJ databases">
        <title>Complete genome sequence of Crassaminicella sp. 143-21, isolated from a deep-sea hydrothermal vent.</title>
        <authorList>
            <person name="Li X."/>
        </authorList>
    </citation>
    <scope>NUCLEOTIDE SEQUENCE</scope>
    <source>
        <strain evidence="2">143-21</strain>
    </source>
</reference>
<proteinExistence type="inferred from homology"/>
<keyword evidence="1" id="KW-0963">Cytoplasm</keyword>
<dbReference type="NCBIfam" id="TIGR00082">
    <property type="entry name" value="rbfA"/>
    <property type="match status" value="1"/>
</dbReference>
<evidence type="ECO:0000313" key="2">
    <source>
        <dbReference type="EMBL" id="QXM06103.1"/>
    </source>
</evidence>
<dbReference type="Proteomes" id="UP000886818">
    <property type="component" value="Chromosome"/>
</dbReference>
<accession>A0ABX8RAM6</accession>
<comment type="similarity">
    <text evidence="1">Belongs to the RbfA family.</text>
</comment>
<dbReference type="PANTHER" id="PTHR33515:SF1">
    <property type="entry name" value="RIBOSOME-BINDING FACTOR A, CHLOROPLASTIC-RELATED"/>
    <property type="match status" value="1"/>
</dbReference>
<dbReference type="RefSeq" id="WP_218282800.1">
    <property type="nucleotide sequence ID" value="NZ_CP078093.1"/>
</dbReference>
<dbReference type="InterPro" id="IPR000238">
    <property type="entry name" value="RbfA"/>
</dbReference>
<name>A0ABX8RAM6_9CLOT</name>
<dbReference type="HAMAP" id="MF_00003">
    <property type="entry name" value="RbfA"/>
    <property type="match status" value="1"/>
</dbReference>
<keyword evidence="1" id="KW-0690">Ribosome biogenesis</keyword>
<evidence type="ECO:0000313" key="3">
    <source>
        <dbReference type="Proteomes" id="UP000886818"/>
    </source>
</evidence>
<dbReference type="EMBL" id="CP078093">
    <property type="protein sequence ID" value="QXM06103.1"/>
    <property type="molecule type" value="Genomic_DNA"/>
</dbReference>
<organism evidence="2 3">
    <name type="scientific">Crassaminicella indica</name>
    <dbReference type="NCBI Taxonomy" id="2855394"/>
    <lineage>
        <taxon>Bacteria</taxon>
        <taxon>Bacillati</taxon>
        <taxon>Bacillota</taxon>
        <taxon>Clostridia</taxon>
        <taxon>Eubacteriales</taxon>
        <taxon>Clostridiaceae</taxon>
        <taxon>Crassaminicella</taxon>
    </lineage>
</organism>
<dbReference type="Pfam" id="PF02033">
    <property type="entry name" value="RBFA"/>
    <property type="match status" value="1"/>
</dbReference>